<organism evidence="3 4">
    <name type="scientific">Duganella lactea</name>
    <dbReference type="NCBI Taxonomy" id="2692173"/>
    <lineage>
        <taxon>Bacteria</taxon>
        <taxon>Pseudomonadati</taxon>
        <taxon>Pseudomonadota</taxon>
        <taxon>Betaproteobacteria</taxon>
        <taxon>Burkholderiales</taxon>
        <taxon>Oxalobacteraceae</taxon>
        <taxon>Telluria group</taxon>
        <taxon>Duganella</taxon>
    </lineage>
</organism>
<feature type="signal peptide" evidence="2">
    <location>
        <begin position="1"/>
        <end position="19"/>
    </location>
</feature>
<reference evidence="3 4" key="1">
    <citation type="submission" date="2019-12" db="EMBL/GenBank/DDBJ databases">
        <title>Novel species isolated from a subtropical stream in China.</title>
        <authorList>
            <person name="Lu H."/>
        </authorList>
    </citation>
    <scope>NUCLEOTIDE SEQUENCE [LARGE SCALE GENOMIC DNA]</scope>
    <source>
        <strain evidence="3 4">FT94W</strain>
    </source>
</reference>
<protein>
    <recommendedName>
        <fullName evidence="5">DUF3300 domain-containing protein</fullName>
    </recommendedName>
</protein>
<accession>A0ABW9V9K6</accession>
<proteinExistence type="predicted"/>
<gene>
    <name evidence="3" type="ORF">GTP38_08130</name>
</gene>
<evidence type="ECO:0000256" key="2">
    <source>
        <dbReference type="SAM" id="SignalP"/>
    </source>
</evidence>
<keyword evidence="4" id="KW-1185">Reference proteome</keyword>
<evidence type="ECO:0008006" key="5">
    <source>
        <dbReference type="Google" id="ProtNLM"/>
    </source>
</evidence>
<dbReference type="RefSeq" id="WP_160989711.1">
    <property type="nucleotide sequence ID" value="NZ_WWCO01000005.1"/>
</dbReference>
<feature type="compositionally biased region" description="Basic residues" evidence="1">
    <location>
        <begin position="139"/>
        <end position="152"/>
    </location>
</feature>
<feature type="region of interest" description="Disordered" evidence="1">
    <location>
        <begin position="110"/>
        <end position="152"/>
    </location>
</feature>
<feature type="chain" id="PRO_5046010301" description="DUF3300 domain-containing protein" evidence="2">
    <location>
        <begin position="20"/>
        <end position="152"/>
    </location>
</feature>
<dbReference type="EMBL" id="WWCO01000005">
    <property type="protein sequence ID" value="MYM34307.1"/>
    <property type="molecule type" value="Genomic_DNA"/>
</dbReference>
<name>A0ABW9V9K6_9BURK</name>
<keyword evidence="2" id="KW-0732">Signal</keyword>
<evidence type="ECO:0000313" key="4">
    <source>
        <dbReference type="Proteomes" id="UP000449678"/>
    </source>
</evidence>
<evidence type="ECO:0000313" key="3">
    <source>
        <dbReference type="EMBL" id="MYM34307.1"/>
    </source>
</evidence>
<comment type="caution">
    <text evidence="3">The sequence shown here is derived from an EMBL/GenBank/DDBJ whole genome shotgun (WGS) entry which is preliminary data.</text>
</comment>
<evidence type="ECO:0000256" key="1">
    <source>
        <dbReference type="SAM" id="MobiDB-lite"/>
    </source>
</evidence>
<feature type="compositionally biased region" description="Basic and acidic residues" evidence="1">
    <location>
        <begin position="110"/>
        <end position="138"/>
    </location>
</feature>
<dbReference type="Proteomes" id="UP000449678">
    <property type="component" value="Unassembled WGS sequence"/>
</dbReference>
<sequence>MKAMFLAASLLALSASALASNTAVSVSVGQPGFYGRIDIGNSYPAPQLIYPQPVIIERPVRYVEAAPIYLHVPPGHAKNWKKHCRAYHACGQRVYFVQDGWYNQQYVPRYRERHGGPRHDRDDRRDDRYDDRRDDRGPGRGHGHGNGHGRDR</sequence>